<evidence type="ECO:0000313" key="2">
    <source>
        <dbReference type="EMBL" id="KAK9828424.1"/>
    </source>
</evidence>
<dbReference type="PANTHER" id="PTHR37204:SF1">
    <property type="entry name" value="TRANSMEMBRANE PROTEIN"/>
    <property type="match status" value="1"/>
</dbReference>
<protein>
    <recommendedName>
        <fullName evidence="4">Protein kinase A anchor protein nuclear localisation signal domain-containing protein</fullName>
    </recommendedName>
</protein>
<accession>A0AAW1R417</accession>
<keyword evidence="1" id="KW-0732">Signal</keyword>
<evidence type="ECO:0008006" key="4">
    <source>
        <dbReference type="Google" id="ProtNLM"/>
    </source>
</evidence>
<evidence type="ECO:0000256" key="1">
    <source>
        <dbReference type="SAM" id="SignalP"/>
    </source>
</evidence>
<dbReference type="PANTHER" id="PTHR37204">
    <property type="entry name" value="TRANSMEMBRANE PROTEIN"/>
    <property type="match status" value="1"/>
</dbReference>
<dbReference type="Proteomes" id="UP001445335">
    <property type="component" value="Unassembled WGS sequence"/>
</dbReference>
<reference evidence="2 3" key="1">
    <citation type="journal article" date="2024" name="Nat. Commun.">
        <title>Phylogenomics reveals the evolutionary origins of lichenization in chlorophyte algae.</title>
        <authorList>
            <person name="Puginier C."/>
            <person name="Libourel C."/>
            <person name="Otte J."/>
            <person name="Skaloud P."/>
            <person name="Haon M."/>
            <person name="Grisel S."/>
            <person name="Petersen M."/>
            <person name="Berrin J.G."/>
            <person name="Delaux P.M."/>
            <person name="Dal Grande F."/>
            <person name="Keller J."/>
        </authorList>
    </citation>
    <scope>NUCLEOTIDE SEQUENCE [LARGE SCALE GENOMIC DNA]</scope>
    <source>
        <strain evidence="2 3">SAG 245.80</strain>
    </source>
</reference>
<proteinExistence type="predicted"/>
<dbReference type="EMBL" id="JALJOU010000051">
    <property type="protein sequence ID" value="KAK9828424.1"/>
    <property type="molecule type" value="Genomic_DNA"/>
</dbReference>
<gene>
    <name evidence="2" type="ORF">WJX81_006698</name>
</gene>
<organism evidence="2 3">
    <name type="scientific">Elliptochloris bilobata</name>
    <dbReference type="NCBI Taxonomy" id="381761"/>
    <lineage>
        <taxon>Eukaryota</taxon>
        <taxon>Viridiplantae</taxon>
        <taxon>Chlorophyta</taxon>
        <taxon>core chlorophytes</taxon>
        <taxon>Trebouxiophyceae</taxon>
        <taxon>Trebouxiophyceae incertae sedis</taxon>
        <taxon>Elliptochloris clade</taxon>
        <taxon>Elliptochloris</taxon>
    </lineage>
</organism>
<keyword evidence="3" id="KW-1185">Reference proteome</keyword>
<evidence type="ECO:0000313" key="3">
    <source>
        <dbReference type="Proteomes" id="UP001445335"/>
    </source>
</evidence>
<dbReference type="AlphaFoldDB" id="A0AAW1R417"/>
<dbReference type="Gene3D" id="3.90.1140.10">
    <property type="entry name" value="Cyclic phosphodiesterase"/>
    <property type="match status" value="1"/>
</dbReference>
<comment type="caution">
    <text evidence="2">The sequence shown here is derived from an EMBL/GenBank/DDBJ whole genome shotgun (WGS) entry which is preliminary data.</text>
</comment>
<feature type="signal peptide" evidence="1">
    <location>
        <begin position="1"/>
        <end position="24"/>
    </location>
</feature>
<name>A0AAW1R417_9CHLO</name>
<sequence length="363" mass="38063">MALAALVKLGVGVLLAIGKRRASGSGSEQPELKRQQLCEGTVATIKATATAEDAALPPPPPAVTNMEDSWRAKVTVTLEQQADCGKLAAVYDDMRDAFKHDGLNVAAIRATLQFYSDASEPHPEPLMYAHFPTPLQPGVVRLAVLQPPVTVRAAAHEAADAVAKALVPAGIQPHLTAIDSHHITLFMTSQPGDPRPDAFNAAGGGLDLKAISGSIPAPAPDVLARERAAVRQLAAATPAPDMEVHSLVFASSGALLLCCVDRSGQLAGLRQRMRSTFPGASAKQSTIFHITLLRVLSPQQLAPAQVAAVQVAVDAAAGPLVGLRFTPRHMLYVLERQYTTVEGTREECPFAQPAAGAEQGTAC</sequence>
<feature type="chain" id="PRO_5043665545" description="Protein kinase A anchor protein nuclear localisation signal domain-containing protein" evidence="1">
    <location>
        <begin position="25"/>
        <end position="363"/>
    </location>
</feature>